<keyword evidence="3" id="KW-1185">Reference proteome</keyword>
<organism evidence="2 3">
    <name type="scientific">Bathymodiolus thermophilus thioautotrophic gill symbiont</name>
    <dbReference type="NCBI Taxonomy" id="2360"/>
    <lineage>
        <taxon>Bacteria</taxon>
        <taxon>Pseudomonadati</taxon>
        <taxon>Pseudomonadota</taxon>
        <taxon>Gammaproteobacteria</taxon>
        <taxon>sulfur-oxidizing symbionts</taxon>
    </lineage>
</organism>
<proteinExistence type="predicted"/>
<sequence length="37" mass="4395">MNFANHPYLCKGLYIIHFIFENGIRISLPFILKLINM</sequence>
<name>A0A8H9CGF8_9GAMM</name>
<reference evidence="2 3" key="1">
    <citation type="submission" date="2020-05" db="EMBL/GenBank/DDBJ databases">
        <authorList>
            <person name="Petersen J."/>
            <person name="Sayavedra L."/>
        </authorList>
    </citation>
    <scope>NUCLEOTIDE SEQUENCE [LARGE SCALE GENOMIC DNA]</scope>
    <source>
        <strain evidence="2">B thermophilus SOXS</strain>
    </source>
</reference>
<protein>
    <submittedName>
        <fullName evidence="2">Uncharacterized protein</fullName>
    </submittedName>
</protein>
<accession>A0A8H9CGF8</accession>
<dbReference type="AlphaFoldDB" id="A0A8H9CGF8"/>
<keyword evidence="1" id="KW-0812">Transmembrane</keyword>
<keyword evidence="1" id="KW-0472">Membrane</keyword>
<comment type="caution">
    <text evidence="2">The sequence shown here is derived from an EMBL/GenBank/DDBJ whole genome shotgun (WGS) entry which is preliminary data.</text>
</comment>
<dbReference type="Proteomes" id="UP000643672">
    <property type="component" value="Unassembled WGS sequence"/>
</dbReference>
<evidence type="ECO:0000313" key="2">
    <source>
        <dbReference type="EMBL" id="CAB5498277.1"/>
    </source>
</evidence>
<feature type="transmembrane region" description="Helical" evidence="1">
    <location>
        <begin position="12"/>
        <end position="32"/>
    </location>
</feature>
<keyword evidence="1" id="KW-1133">Transmembrane helix</keyword>
<evidence type="ECO:0000256" key="1">
    <source>
        <dbReference type="SAM" id="Phobius"/>
    </source>
</evidence>
<evidence type="ECO:0000313" key="3">
    <source>
        <dbReference type="Proteomes" id="UP000643672"/>
    </source>
</evidence>
<gene>
    <name evidence="2" type="ORF">THERMOS_820</name>
</gene>
<dbReference type="EMBL" id="CAESAQ020000046">
    <property type="protein sequence ID" value="CAB5498277.1"/>
    <property type="molecule type" value="Genomic_DNA"/>
</dbReference>